<evidence type="ECO:0000256" key="3">
    <source>
        <dbReference type="ARBA" id="ARBA00022729"/>
    </source>
</evidence>
<keyword evidence="7" id="KW-0472">Membrane</keyword>
<evidence type="ECO:0000313" key="12">
    <source>
        <dbReference type="Proteomes" id="UP000504606"/>
    </source>
</evidence>
<dbReference type="InterPro" id="IPR051275">
    <property type="entry name" value="Cell_adhesion_signaling"/>
</dbReference>
<keyword evidence="5" id="KW-0130">Cell adhesion</keyword>
<dbReference type="InterPro" id="IPR007110">
    <property type="entry name" value="Ig-like_dom"/>
</dbReference>
<keyword evidence="3" id="KW-0732">Signal</keyword>
<dbReference type="AlphaFoldDB" id="A0A9C6WX87"/>
<comment type="subcellular location">
    <subcellularLocation>
        <location evidence="1">Membrane</location>
        <topology evidence="1">Single-pass type I membrane protein</topology>
    </subcellularLocation>
</comment>
<dbReference type="CDD" id="cd20958">
    <property type="entry name" value="IgI_5_Dscam"/>
    <property type="match status" value="1"/>
</dbReference>
<dbReference type="OrthoDB" id="152385at2759"/>
<reference evidence="13" key="1">
    <citation type="submission" date="2025-08" db="UniProtKB">
        <authorList>
            <consortium name="RefSeq"/>
        </authorList>
    </citation>
    <scope>IDENTIFICATION</scope>
    <source>
        <tissue evidence="13">Whole organism</tissue>
    </source>
</reference>
<dbReference type="RefSeq" id="XP_052121775.1">
    <property type="nucleotide sequence ID" value="XM_052265815.1"/>
</dbReference>
<evidence type="ECO:0000259" key="11">
    <source>
        <dbReference type="PROSITE" id="PS50835"/>
    </source>
</evidence>
<dbReference type="SMART" id="SM00409">
    <property type="entry name" value="IG"/>
    <property type="match status" value="5"/>
</dbReference>
<dbReference type="InterPro" id="IPR013783">
    <property type="entry name" value="Ig-like_fold"/>
</dbReference>
<keyword evidence="8" id="KW-1015">Disulfide bond</keyword>
<evidence type="ECO:0000256" key="1">
    <source>
        <dbReference type="ARBA" id="ARBA00004479"/>
    </source>
</evidence>
<name>A0A9C6WX87_FRAOC</name>
<keyword evidence="6" id="KW-1133">Transmembrane helix</keyword>
<feature type="domain" description="Ig-like" evidence="11">
    <location>
        <begin position="448"/>
        <end position="533"/>
    </location>
</feature>
<dbReference type="PANTHER" id="PTHR11640:SF164">
    <property type="entry name" value="MAM DOMAIN-CONTAINING GLYCOSYLPHOSPHATIDYLINOSITOL ANCHOR PROTEIN 1"/>
    <property type="match status" value="1"/>
</dbReference>
<dbReference type="InterPro" id="IPR003598">
    <property type="entry name" value="Ig_sub2"/>
</dbReference>
<dbReference type="PANTHER" id="PTHR11640">
    <property type="entry name" value="NEPHRIN"/>
    <property type="match status" value="1"/>
</dbReference>
<sequence>MGQVVMVSINKQFFFSQTIYKTIAYLYEYYSPASIQLTVEHCLQVFNFQLNILCHLRQKFEQTGAVAPIILQQTSSVHAAQEESARLLCLALGCPEPAYSWQLLALGGGIHGGGLGGGGLGPRVKVLGPLLEVESASPEDAGTYRCTARNAAGEASAEMRLSVYTPLEVEVEPKLLVVQVGGSAEFRCQVSSPGGLVTWYKDGTPVLGGPGGPGGGSAGLLSLGAVSREDRGMYQCVVRRAEGDTAQAAAELRLGDAAPVLQYSFIEQTLQPGPSVSLKCSAGGQPTPTIAWSLDGFPLPTNHRFLIGQYVTVHGDVISHVNISHVTVEDGGEYRCVAENRAGRAHHAARLNVYGHPYIRQIPKVTAVAGETMEIKCPVAGYPIEEIKWERGSTELPEDLRQKVTPSGVLVVERVQKAADGGLYTCTARNKQSLSARRSAEVEVIAPPKLSPFGPPLSAHEGERASITCSVVSGDKPLHLQWLKDGLPLETVHRVDEYNSILLIESLSREHNGSYTCSASNGAAEVTQTQELLVNGTGGTATAFAAASTRRL</sequence>
<accession>A0A9C6WX87</accession>
<dbReference type="GeneID" id="127749093"/>
<gene>
    <name evidence="13" type="primary">LOC127749093</name>
</gene>
<feature type="domain" description="Ig-like" evidence="11">
    <location>
        <begin position="259"/>
        <end position="352"/>
    </location>
</feature>
<evidence type="ECO:0000256" key="5">
    <source>
        <dbReference type="ARBA" id="ARBA00022889"/>
    </source>
</evidence>
<evidence type="ECO:0000313" key="13">
    <source>
        <dbReference type="RefSeq" id="XP_052121775.1"/>
    </source>
</evidence>
<evidence type="ECO:0000256" key="6">
    <source>
        <dbReference type="ARBA" id="ARBA00022989"/>
    </source>
</evidence>
<keyword evidence="10" id="KW-0393">Immunoglobulin domain</keyword>
<dbReference type="Proteomes" id="UP000504606">
    <property type="component" value="Unplaced"/>
</dbReference>
<organism evidence="12 13">
    <name type="scientific">Frankliniella occidentalis</name>
    <name type="common">Western flower thrips</name>
    <name type="synonym">Euthrips occidentalis</name>
    <dbReference type="NCBI Taxonomy" id="133901"/>
    <lineage>
        <taxon>Eukaryota</taxon>
        <taxon>Metazoa</taxon>
        <taxon>Ecdysozoa</taxon>
        <taxon>Arthropoda</taxon>
        <taxon>Hexapoda</taxon>
        <taxon>Insecta</taxon>
        <taxon>Pterygota</taxon>
        <taxon>Neoptera</taxon>
        <taxon>Paraneoptera</taxon>
        <taxon>Thysanoptera</taxon>
        <taxon>Terebrantia</taxon>
        <taxon>Thripoidea</taxon>
        <taxon>Thripidae</taxon>
        <taxon>Frankliniella</taxon>
    </lineage>
</organism>
<dbReference type="FunFam" id="2.60.40.10:FF:001035">
    <property type="entry name" value="Down syndrome cell adhesion molecule-like protein Dscam2"/>
    <property type="match status" value="1"/>
</dbReference>
<dbReference type="FunFam" id="2.60.40.10:FF:000017">
    <property type="entry name" value="Down syndrome cell adhesion molecule b"/>
    <property type="match status" value="1"/>
</dbReference>
<dbReference type="InterPro" id="IPR013098">
    <property type="entry name" value="Ig_I-set"/>
</dbReference>
<evidence type="ECO:0000256" key="2">
    <source>
        <dbReference type="ARBA" id="ARBA00022692"/>
    </source>
</evidence>
<evidence type="ECO:0000256" key="9">
    <source>
        <dbReference type="ARBA" id="ARBA00023180"/>
    </source>
</evidence>
<dbReference type="FunFam" id="2.60.40.10:FF:000333">
    <property type="entry name" value="Down syndrome cell adhesion molecule"/>
    <property type="match status" value="1"/>
</dbReference>
<dbReference type="SMART" id="SM00408">
    <property type="entry name" value="IGc2"/>
    <property type="match status" value="5"/>
</dbReference>
<dbReference type="InterPro" id="IPR036179">
    <property type="entry name" value="Ig-like_dom_sf"/>
</dbReference>
<evidence type="ECO:0000256" key="7">
    <source>
        <dbReference type="ARBA" id="ARBA00023136"/>
    </source>
</evidence>
<dbReference type="PROSITE" id="PS50835">
    <property type="entry name" value="IG_LIKE"/>
    <property type="match status" value="5"/>
</dbReference>
<proteinExistence type="predicted"/>
<dbReference type="GO" id="GO:0005886">
    <property type="term" value="C:plasma membrane"/>
    <property type="evidence" value="ECO:0007669"/>
    <property type="project" value="TreeGrafter"/>
</dbReference>
<feature type="domain" description="Ig-like" evidence="11">
    <location>
        <begin position="357"/>
        <end position="443"/>
    </location>
</feature>
<evidence type="ECO:0000256" key="4">
    <source>
        <dbReference type="ARBA" id="ARBA00022737"/>
    </source>
</evidence>
<dbReference type="Gene3D" id="2.60.40.10">
    <property type="entry name" value="Immunoglobulins"/>
    <property type="match status" value="5"/>
</dbReference>
<keyword evidence="12" id="KW-1185">Reference proteome</keyword>
<evidence type="ECO:0000256" key="10">
    <source>
        <dbReference type="ARBA" id="ARBA00023319"/>
    </source>
</evidence>
<dbReference type="Pfam" id="PF07679">
    <property type="entry name" value="I-set"/>
    <property type="match status" value="1"/>
</dbReference>
<keyword evidence="4" id="KW-0677">Repeat</keyword>
<feature type="domain" description="Ig-like" evidence="11">
    <location>
        <begin position="166"/>
        <end position="253"/>
    </location>
</feature>
<keyword evidence="2" id="KW-0812">Transmembrane</keyword>
<dbReference type="CDD" id="cd20956">
    <property type="entry name" value="IgI_4_Dscam"/>
    <property type="match status" value="1"/>
</dbReference>
<dbReference type="GO" id="GO:0048812">
    <property type="term" value="P:neuron projection morphogenesis"/>
    <property type="evidence" value="ECO:0007669"/>
    <property type="project" value="UniProtKB-ARBA"/>
</dbReference>
<dbReference type="GO" id="GO:0098609">
    <property type="term" value="P:cell-cell adhesion"/>
    <property type="evidence" value="ECO:0007669"/>
    <property type="project" value="TreeGrafter"/>
</dbReference>
<dbReference type="SUPFAM" id="SSF48726">
    <property type="entry name" value="Immunoglobulin"/>
    <property type="match status" value="5"/>
</dbReference>
<evidence type="ECO:0000256" key="8">
    <source>
        <dbReference type="ARBA" id="ARBA00023157"/>
    </source>
</evidence>
<dbReference type="GO" id="GO:0050839">
    <property type="term" value="F:cell adhesion molecule binding"/>
    <property type="evidence" value="ECO:0007669"/>
    <property type="project" value="TreeGrafter"/>
</dbReference>
<keyword evidence="9" id="KW-0325">Glycoprotein</keyword>
<dbReference type="InterPro" id="IPR003599">
    <property type="entry name" value="Ig_sub"/>
</dbReference>
<dbReference type="GO" id="GO:0005911">
    <property type="term" value="C:cell-cell junction"/>
    <property type="evidence" value="ECO:0007669"/>
    <property type="project" value="TreeGrafter"/>
</dbReference>
<protein>
    <submittedName>
        <fullName evidence="13">Cell adhesion molecule Dscam2-like</fullName>
    </submittedName>
</protein>
<dbReference type="Pfam" id="PF13927">
    <property type="entry name" value="Ig_3"/>
    <property type="match status" value="4"/>
</dbReference>
<feature type="domain" description="Ig-like" evidence="11">
    <location>
        <begin position="68"/>
        <end position="162"/>
    </location>
</feature>
<dbReference type="KEGG" id="foc:127749093"/>